<evidence type="ECO:0000256" key="5">
    <source>
        <dbReference type="ARBA" id="ARBA00023136"/>
    </source>
</evidence>
<organism evidence="7 8">
    <name type="scientific">Spirosoma radiotolerans</name>
    <dbReference type="NCBI Taxonomy" id="1379870"/>
    <lineage>
        <taxon>Bacteria</taxon>
        <taxon>Pseudomonadati</taxon>
        <taxon>Bacteroidota</taxon>
        <taxon>Cytophagia</taxon>
        <taxon>Cytophagales</taxon>
        <taxon>Cytophagaceae</taxon>
        <taxon>Spirosoma</taxon>
    </lineage>
</organism>
<proteinExistence type="inferred from homology"/>
<feature type="transmembrane region" description="Helical" evidence="6">
    <location>
        <begin position="246"/>
        <end position="266"/>
    </location>
</feature>
<feature type="transmembrane region" description="Helical" evidence="6">
    <location>
        <begin position="107"/>
        <end position="124"/>
    </location>
</feature>
<accession>A0A0E3ZZV0</accession>
<protein>
    <recommendedName>
        <fullName evidence="9">Tryptophan-rich sensory protein</fullName>
    </recommendedName>
</protein>
<dbReference type="PANTHER" id="PTHR33802:SF1">
    <property type="entry name" value="XK-RELATED PROTEIN"/>
    <property type="match status" value="1"/>
</dbReference>
<name>A0A0E3ZZV0_9BACT</name>
<dbReference type="RefSeq" id="WP_046578111.1">
    <property type="nucleotide sequence ID" value="NZ_CP010429.1"/>
</dbReference>
<dbReference type="EMBL" id="CP010429">
    <property type="protein sequence ID" value="AKD57875.1"/>
    <property type="molecule type" value="Genomic_DNA"/>
</dbReference>
<feature type="transmembrane region" description="Helical" evidence="6">
    <location>
        <begin position="224"/>
        <end position="240"/>
    </location>
</feature>
<evidence type="ECO:0008006" key="9">
    <source>
        <dbReference type="Google" id="ProtNLM"/>
    </source>
</evidence>
<dbReference type="KEGG" id="srd:SD10_26195"/>
<dbReference type="PATRIC" id="fig|1379870.5.peg.5660"/>
<evidence type="ECO:0000313" key="8">
    <source>
        <dbReference type="Proteomes" id="UP000033054"/>
    </source>
</evidence>
<dbReference type="InterPro" id="IPR004307">
    <property type="entry name" value="TspO_MBR"/>
</dbReference>
<feature type="transmembrane region" description="Helical" evidence="6">
    <location>
        <begin position="9"/>
        <end position="25"/>
    </location>
</feature>
<evidence type="ECO:0000256" key="1">
    <source>
        <dbReference type="ARBA" id="ARBA00004141"/>
    </source>
</evidence>
<evidence type="ECO:0000256" key="4">
    <source>
        <dbReference type="ARBA" id="ARBA00022989"/>
    </source>
</evidence>
<dbReference type="Pfam" id="PF03073">
    <property type="entry name" value="TspO_MBR"/>
    <property type="match status" value="1"/>
</dbReference>
<feature type="transmembrane region" description="Helical" evidence="6">
    <location>
        <begin position="167"/>
        <end position="188"/>
    </location>
</feature>
<comment type="subcellular location">
    <subcellularLocation>
        <location evidence="1">Membrane</location>
        <topology evidence="1">Multi-pass membrane protein</topology>
    </subcellularLocation>
</comment>
<dbReference type="AlphaFoldDB" id="A0A0E3ZZV0"/>
<dbReference type="STRING" id="1379870.SD10_26195"/>
<evidence type="ECO:0000256" key="2">
    <source>
        <dbReference type="ARBA" id="ARBA00007524"/>
    </source>
</evidence>
<sequence>MQSDKLRQFFVMFSIITLIVMNYLSNTGAFGGQTNKVISDKYHTLITPAGYAFSIWGIIFLGLLGFAIYQGLSAQRENPRFRAIGWWVVLNAFGNAAWSPLFNNERIGIALLVILVMLFSLVVIEQQLLVRRGLRGATTPLVDTDPDATLPESPASATETWLARIPFSIYFGWLTVATILNVTVFLKSTEFSLMGLSEQSWAMAILIVGLVVGAIVFNRYRSVAYILVFTWAYVAIAAEQKGYSQVQLIAGAGAIAAVGLAISGLISKKTPAYS</sequence>
<comment type="similarity">
    <text evidence="2">Belongs to the TspO/BZRP family.</text>
</comment>
<dbReference type="HOGENOM" id="CLU_067293_1_0_10"/>
<dbReference type="OrthoDB" id="5189031at2"/>
<dbReference type="InterPro" id="IPR038330">
    <property type="entry name" value="TspO/MBR-related_sf"/>
</dbReference>
<feature type="transmembrane region" description="Helical" evidence="6">
    <location>
        <begin position="45"/>
        <end position="69"/>
    </location>
</feature>
<gene>
    <name evidence="7" type="ORF">SD10_26195</name>
</gene>
<dbReference type="Gene3D" id="1.20.1260.100">
    <property type="entry name" value="TspO/MBR protein"/>
    <property type="match status" value="1"/>
</dbReference>
<keyword evidence="5 6" id="KW-0472">Membrane</keyword>
<reference evidence="7 8" key="1">
    <citation type="journal article" date="2014" name="Curr. Microbiol.">
        <title>Spirosoma radiotolerans sp. nov., a gamma-radiation-resistant bacterium isolated from gamma ray-irradiated soil.</title>
        <authorList>
            <person name="Lee J.J."/>
            <person name="Srinivasan S."/>
            <person name="Lim S."/>
            <person name="Joe M."/>
            <person name="Im S."/>
            <person name="Bae S.I."/>
            <person name="Park K.R."/>
            <person name="Han J.H."/>
            <person name="Park S.H."/>
            <person name="Joo B.M."/>
            <person name="Park S.J."/>
            <person name="Kim M.K."/>
        </authorList>
    </citation>
    <scope>NUCLEOTIDE SEQUENCE [LARGE SCALE GENOMIC DNA]</scope>
    <source>
        <strain evidence="7 8">DG5A</strain>
    </source>
</reference>
<keyword evidence="3 6" id="KW-0812">Transmembrane</keyword>
<dbReference type="GO" id="GO:0016020">
    <property type="term" value="C:membrane"/>
    <property type="evidence" value="ECO:0007669"/>
    <property type="project" value="UniProtKB-SubCell"/>
</dbReference>
<evidence type="ECO:0000256" key="6">
    <source>
        <dbReference type="SAM" id="Phobius"/>
    </source>
</evidence>
<evidence type="ECO:0000313" key="7">
    <source>
        <dbReference type="EMBL" id="AKD57875.1"/>
    </source>
</evidence>
<feature type="transmembrane region" description="Helical" evidence="6">
    <location>
        <begin position="200"/>
        <end position="217"/>
    </location>
</feature>
<feature type="transmembrane region" description="Helical" evidence="6">
    <location>
        <begin position="81"/>
        <end position="101"/>
    </location>
</feature>
<dbReference type="PANTHER" id="PTHR33802">
    <property type="entry name" value="SI:CH211-161H7.5-RELATED"/>
    <property type="match status" value="1"/>
</dbReference>
<keyword evidence="8" id="KW-1185">Reference proteome</keyword>
<evidence type="ECO:0000256" key="3">
    <source>
        <dbReference type="ARBA" id="ARBA00022692"/>
    </source>
</evidence>
<dbReference type="Proteomes" id="UP000033054">
    <property type="component" value="Chromosome"/>
</dbReference>
<keyword evidence="4 6" id="KW-1133">Transmembrane helix</keyword>